<feature type="region of interest" description="Disordered" evidence="1">
    <location>
        <begin position="238"/>
        <end position="284"/>
    </location>
</feature>
<feature type="compositionally biased region" description="Low complexity" evidence="1">
    <location>
        <begin position="49"/>
        <end position="64"/>
    </location>
</feature>
<dbReference type="KEGG" id="ffu:CLAFUR5_04868"/>
<dbReference type="Proteomes" id="UP000756132">
    <property type="component" value="Chromosome 4"/>
</dbReference>
<dbReference type="GO" id="GO:0006355">
    <property type="term" value="P:regulation of DNA-templated transcription"/>
    <property type="evidence" value="ECO:0007669"/>
    <property type="project" value="InterPro"/>
</dbReference>
<sequence length="284" mass="31053">MNALVGYGSSDEEDDIQPEKPAKVGSCYTYGTEKLWMPTNVRDCQIAKTAANTPSSTTQTTSATPEVAPKPNAPAPQPEVPLKTDQRLDTTSPPPGPSAGPAPAVAAPQPDDSALGSLSPYTFERQRLRELTMPTVPNFDIPDSPRPPERNSEEAAVLAATTKKFDRFLELKKQGVHFNERLQNSSSLRNPSLLPKLMEFAGISKEDSYRSSLPEEVAVAVKWPEECYIEGLIRQNERREKKRVAERDKVDFVPAASSKSAGSSKVGTPEGGGRGERRSRFDRK</sequence>
<protein>
    <recommendedName>
        <fullName evidence="4">HCNGP-like protein</fullName>
    </recommendedName>
</protein>
<keyword evidence="3" id="KW-1185">Reference proteome</keyword>
<dbReference type="GeneID" id="71984746"/>
<feature type="region of interest" description="Disordered" evidence="1">
    <location>
        <begin position="47"/>
        <end position="153"/>
    </location>
</feature>
<reference evidence="2" key="2">
    <citation type="journal article" date="2022" name="Microb. Genom.">
        <title>A chromosome-scale genome assembly of the tomato pathogen Cladosporium fulvum reveals a compartmentalized genome architecture and the presence of a dispensable chromosome.</title>
        <authorList>
            <person name="Zaccaron A.Z."/>
            <person name="Chen L.H."/>
            <person name="Samaras A."/>
            <person name="Stergiopoulos I."/>
        </authorList>
    </citation>
    <scope>NUCLEOTIDE SEQUENCE</scope>
    <source>
        <strain evidence="2">Race5_Kim</strain>
    </source>
</reference>
<dbReference type="PANTHER" id="PTHR13464">
    <property type="entry name" value="TRANSCRIPTIONAL REGULATOR PROTEIN HCNGP"/>
    <property type="match status" value="1"/>
</dbReference>
<dbReference type="RefSeq" id="XP_047761410.1">
    <property type="nucleotide sequence ID" value="XM_047904016.1"/>
</dbReference>
<dbReference type="OrthoDB" id="1714508at2759"/>
<organism evidence="2 3">
    <name type="scientific">Passalora fulva</name>
    <name type="common">Tomato leaf mold</name>
    <name type="synonym">Cladosporium fulvum</name>
    <dbReference type="NCBI Taxonomy" id="5499"/>
    <lineage>
        <taxon>Eukaryota</taxon>
        <taxon>Fungi</taxon>
        <taxon>Dikarya</taxon>
        <taxon>Ascomycota</taxon>
        <taxon>Pezizomycotina</taxon>
        <taxon>Dothideomycetes</taxon>
        <taxon>Dothideomycetidae</taxon>
        <taxon>Mycosphaerellales</taxon>
        <taxon>Mycosphaerellaceae</taxon>
        <taxon>Fulvia</taxon>
    </lineage>
</organism>
<accession>A0A9Q8LGK6</accession>
<evidence type="ECO:0008006" key="4">
    <source>
        <dbReference type="Google" id="ProtNLM"/>
    </source>
</evidence>
<name>A0A9Q8LGK6_PASFU</name>
<gene>
    <name evidence="2" type="ORF">CLAFUR5_04868</name>
</gene>
<feature type="compositionally biased region" description="Basic and acidic residues" evidence="1">
    <location>
        <begin position="273"/>
        <end position="284"/>
    </location>
</feature>
<proteinExistence type="predicted"/>
<dbReference type="PANTHER" id="PTHR13464:SF0">
    <property type="entry name" value="SAP30-BINDING PROTEIN"/>
    <property type="match status" value="1"/>
</dbReference>
<dbReference type="InterPro" id="IPR012479">
    <property type="entry name" value="SAP30BP"/>
</dbReference>
<dbReference type="EMBL" id="CP090166">
    <property type="protein sequence ID" value="UJO17044.1"/>
    <property type="molecule type" value="Genomic_DNA"/>
</dbReference>
<evidence type="ECO:0000313" key="2">
    <source>
        <dbReference type="EMBL" id="UJO17044.1"/>
    </source>
</evidence>
<feature type="compositionally biased region" description="Low complexity" evidence="1">
    <location>
        <begin position="101"/>
        <end position="114"/>
    </location>
</feature>
<evidence type="ECO:0000313" key="3">
    <source>
        <dbReference type="Proteomes" id="UP000756132"/>
    </source>
</evidence>
<evidence type="ECO:0000256" key="1">
    <source>
        <dbReference type="SAM" id="MobiDB-lite"/>
    </source>
</evidence>
<dbReference type="Pfam" id="PF07818">
    <property type="entry name" value="HCNGP"/>
    <property type="match status" value="1"/>
</dbReference>
<feature type="region of interest" description="Disordered" evidence="1">
    <location>
        <begin position="1"/>
        <end position="25"/>
    </location>
</feature>
<reference evidence="2" key="1">
    <citation type="submission" date="2021-12" db="EMBL/GenBank/DDBJ databases">
        <authorList>
            <person name="Zaccaron A."/>
            <person name="Stergiopoulos I."/>
        </authorList>
    </citation>
    <scope>NUCLEOTIDE SEQUENCE</scope>
    <source>
        <strain evidence="2">Race5_Kim</strain>
    </source>
</reference>
<dbReference type="GO" id="GO:0005634">
    <property type="term" value="C:nucleus"/>
    <property type="evidence" value="ECO:0007669"/>
    <property type="project" value="TreeGrafter"/>
</dbReference>
<feature type="compositionally biased region" description="Low complexity" evidence="1">
    <location>
        <begin position="255"/>
        <end position="265"/>
    </location>
</feature>
<feature type="compositionally biased region" description="Basic and acidic residues" evidence="1">
    <location>
        <begin position="238"/>
        <end position="251"/>
    </location>
</feature>
<dbReference type="AlphaFoldDB" id="A0A9Q8LGK6"/>